<sequence>NKRDRRESEERERERRERGVGEAGEQGRGSAPARVARVSFSSPLAAPPPPLPHPHLPLPPVLLLLRGVAVRGSSEPATHLALRLVSTSLPHLPISISGHRRSLPPRLPASLRLA</sequence>
<dbReference type="EMBL" id="GDJX01017654">
    <property type="protein sequence ID" value="JAT50282.1"/>
    <property type="molecule type" value="Transcribed_RNA"/>
</dbReference>
<feature type="region of interest" description="Disordered" evidence="1">
    <location>
        <begin position="1"/>
        <end position="55"/>
    </location>
</feature>
<evidence type="ECO:0000256" key="1">
    <source>
        <dbReference type="SAM" id="MobiDB-lite"/>
    </source>
</evidence>
<feature type="compositionally biased region" description="Basic and acidic residues" evidence="1">
    <location>
        <begin position="1"/>
        <end position="20"/>
    </location>
</feature>
<accession>A0A1D1Y6L8</accession>
<organism evidence="2">
    <name type="scientific">Anthurium amnicola</name>
    <dbReference type="NCBI Taxonomy" id="1678845"/>
    <lineage>
        <taxon>Eukaryota</taxon>
        <taxon>Viridiplantae</taxon>
        <taxon>Streptophyta</taxon>
        <taxon>Embryophyta</taxon>
        <taxon>Tracheophyta</taxon>
        <taxon>Spermatophyta</taxon>
        <taxon>Magnoliopsida</taxon>
        <taxon>Liliopsida</taxon>
        <taxon>Araceae</taxon>
        <taxon>Pothoideae</taxon>
        <taxon>Potheae</taxon>
        <taxon>Anthurium</taxon>
    </lineage>
</organism>
<feature type="non-terminal residue" evidence="2">
    <location>
        <position position="1"/>
    </location>
</feature>
<protein>
    <submittedName>
        <fullName evidence="2">Monothiol glutaredoxin-S12, chloroplastic</fullName>
    </submittedName>
</protein>
<reference evidence="2" key="1">
    <citation type="submission" date="2015-07" db="EMBL/GenBank/DDBJ databases">
        <title>Transcriptome Assembly of Anthurium amnicola.</title>
        <authorList>
            <person name="Suzuki J."/>
        </authorList>
    </citation>
    <scope>NUCLEOTIDE SEQUENCE</scope>
</reference>
<proteinExistence type="predicted"/>
<feature type="compositionally biased region" description="Pro residues" evidence="1">
    <location>
        <begin position="45"/>
        <end position="55"/>
    </location>
</feature>
<gene>
    <name evidence="2" type="primary">GRXS12</name>
    <name evidence="2" type="ORF">g.74843</name>
</gene>
<evidence type="ECO:0000313" key="2">
    <source>
        <dbReference type="EMBL" id="JAT50282.1"/>
    </source>
</evidence>
<dbReference type="AlphaFoldDB" id="A0A1D1Y6L8"/>
<name>A0A1D1Y6L8_9ARAE</name>